<evidence type="ECO:0000313" key="8">
    <source>
        <dbReference type="EMBL" id="OMP86232.1"/>
    </source>
</evidence>
<dbReference type="GO" id="GO:0010508">
    <property type="term" value="P:positive regulation of autophagy"/>
    <property type="evidence" value="ECO:0007669"/>
    <property type="project" value="TreeGrafter"/>
</dbReference>
<dbReference type="GO" id="GO:1990130">
    <property type="term" value="C:GATOR1 complex"/>
    <property type="evidence" value="ECO:0007669"/>
    <property type="project" value="TreeGrafter"/>
</dbReference>
<comment type="subcellular location">
    <subcellularLocation>
        <location evidence="1">Vacuole membrane</location>
        <topology evidence="1">Peripheral membrane protein</topology>
    </subcellularLocation>
</comment>
<evidence type="ECO:0000313" key="10">
    <source>
        <dbReference type="Proteomes" id="UP001430584"/>
    </source>
</evidence>
<feature type="region of interest" description="Disordered" evidence="5">
    <location>
        <begin position="374"/>
        <end position="401"/>
    </location>
</feature>
<dbReference type="Proteomes" id="UP000190776">
    <property type="component" value="Unassembled WGS sequence"/>
</dbReference>
<feature type="compositionally biased region" description="Basic and acidic residues" evidence="5">
    <location>
        <begin position="950"/>
        <end position="960"/>
    </location>
</feature>
<feature type="compositionally biased region" description="Polar residues" evidence="5">
    <location>
        <begin position="1507"/>
        <end position="1539"/>
    </location>
</feature>
<dbReference type="OrthoDB" id="39497at2759"/>
<dbReference type="GO" id="GO:1904262">
    <property type="term" value="P:negative regulation of TORC1 signaling"/>
    <property type="evidence" value="ECO:0007669"/>
    <property type="project" value="TreeGrafter"/>
</dbReference>
<reference evidence="8 9" key="1">
    <citation type="submission" date="2017-01" db="EMBL/GenBank/DDBJ databases">
        <title>Draft genome sequence of Diplodia seriata F98.1, a fungal species involved in grapevine trunk diseases.</title>
        <authorList>
            <person name="Robert-Siegwald G."/>
            <person name="Vallet J."/>
            <person name="Abou-Mansour E."/>
            <person name="Xu J."/>
            <person name="Rey P."/>
            <person name="Bertsch C."/>
            <person name="Rego C."/>
            <person name="Larignon P."/>
            <person name="Fontaine F."/>
            <person name="Lebrun M.-H."/>
        </authorList>
    </citation>
    <scope>NUCLEOTIDE SEQUENCE [LARGE SCALE GENOMIC DNA]</scope>
    <source>
        <strain evidence="8 9">F98.1</strain>
    </source>
</reference>
<dbReference type="GO" id="GO:0005774">
    <property type="term" value="C:vacuolar membrane"/>
    <property type="evidence" value="ECO:0007669"/>
    <property type="project" value="UniProtKB-SubCell"/>
</dbReference>
<feature type="compositionally biased region" description="Basic and acidic residues" evidence="5">
    <location>
        <begin position="771"/>
        <end position="789"/>
    </location>
</feature>
<dbReference type="PROSITE" id="PS50186">
    <property type="entry name" value="DEP"/>
    <property type="match status" value="1"/>
</dbReference>
<feature type="compositionally biased region" description="Low complexity" evidence="5">
    <location>
        <begin position="1886"/>
        <end position="1901"/>
    </location>
</feature>
<comment type="similarity">
    <text evidence="2">Belongs to the IML1 family.</text>
</comment>
<feature type="region of interest" description="Disordered" evidence="5">
    <location>
        <begin position="1866"/>
        <end position="1901"/>
    </location>
</feature>
<feature type="domain" description="DEP" evidence="6">
    <location>
        <begin position="1408"/>
        <end position="1483"/>
    </location>
</feature>
<gene>
    <name evidence="7" type="primary">IML1</name>
    <name evidence="8" type="ORF">BK809_0003402</name>
    <name evidence="7" type="ORF">SLS55_008588</name>
</gene>
<evidence type="ECO:0000259" key="6">
    <source>
        <dbReference type="PROSITE" id="PS50186"/>
    </source>
</evidence>
<organism evidence="8 9">
    <name type="scientific">Diplodia seriata</name>
    <dbReference type="NCBI Taxonomy" id="420778"/>
    <lineage>
        <taxon>Eukaryota</taxon>
        <taxon>Fungi</taxon>
        <taxon>Dikarya</taxon>
        <taxon>Ascomycota</taxon>
        <taxon>Pezizomycotina</taxon>
        <taxon>Dothideomycetes</taxon>
        <taxon>Dothideomycetes incertae sedis</taxon>
        <taxon>Botryosphaeriales</taxon>
        <taxon>Botryosphaeriaceae</taxon>
        <taxon>Diplodia</taxon>
    </lineage>
</organism>
<evidence type="ECO:0000313" key="9">
    <source>
        <dbReference type="Proteomes" id="UP000190776"/>
    </source>
</evidence>
<feature type="region of interest" description="Disordered" evidence="5">
    <location>
        <begin position="750"/>
        <end position="887"/>
    </location>
</feature>
<evidence type="ECO:0000256" key="1">
    <source>
        <dbReference type="ARBA" id="ARBA00004148"/>
    </source>
</evidence>
<dbReference type="GeneID" id="92012673"/>
<dbReference type="InterPro" id="IPR000591">
    <property type="entry name" value="DEP_dom"/>
</dbReference>
<dbReference type="InterPro" id="IPR036390">
    <property type="entry name" value="WH_DNA-bd_sf"/>
</dbReference>
<dbReference type="InterPro" id="IPR036388">
    <property type="entry name" value="WH-like_DNA-bd_sf"/>
</dbReference>
<feature type="compositionally biased region" description="Polar residues" evidence="5">
    <location>
        <begin position="964"/>
        <end position="982"/>
    </location>
</feature>
<evidence type="ECO:0000256" key="3">
    <source>
        <dbReference type="ARBA" id="ARBA00018529"/>
    </source>
</evidence>
<evidence type="ECO:0000256" key="2">
    <source>
        <dbReference type="ARBA" id="ARBA00005643"/>
    </source>
</evidence>
<dbReference type="GO" id="GO:0005096">
    <property type="term" value="F:GTPase activator activity"/>
    <property type="evidence" value="ECO:0007669"/>
    <property type="project" value="InterPro"/>
</dbReference>
<dbReference type="PANTHER" id="PTHR13179:SF8">
    <property type="entry name" value="GATOR COMPLEX PROTEIN DEPDC5"/>
    <property type="match status" value="1"/>
</dbReference>
<keyword evidence="10" id="KW-1185">Reference proteome</keyword>
<feature type="compositionally biased region" description="Polar residues" evidence="5">
    <location>
        <begin position="2011"/>
        <end position="2024"/>
    </location>
</feature>
<dbReference type="Pfam" id="PF19418">
    <property type="entry name" value="DEPDC5_CTD"/>
    <property type="match status" value="1"/>
</dbReference>
<feature type="region of interest" description="Disordered" evidence="5">
    <location>
        <begin position="1925"/>
        <end position="2024"/>
    </location>
</feature>
<evidence type="ECO:0000256" key="4">
    <source>
        <dbReference type="ARBA" id="ARBA00021881"/>
    </source>
</evidence>
<proteinExistence type="inferred from homology"/>
<accession>A0A1S8BFD8</accession>
<dbReference type="Gene3D" id="1.10.10.10">
    <property type="entry name" value="Winged helix-like DNA-binding domain superfamily/Winged helix DNA-binding domain"/>
    <property type="match status" value="1"/>
</dbReference>
<name>A0A1S8BFD8_9PEZI</name>
<dbReference type="RefSeq" id="XP_066629225.1">
    <property type="nucleotide sequence ID" value="XM_066779996.1"/>
</dbReference>
<dbReference type="Pfam" id="PF00610">
    <property type="entry name" value="DEP"/>
    <property type="match status" value="1"/>
</dbReference>
<feature type="region of interest" description="Disordered" evidence="5">
    <location>
        <begin position="512"/>
        <end position="543"/>
    </location>
</feature>
<feature type="compositionally biased region" description="Basic and acidic residues" evidence="5">
    <location>
        <begin position="848"/>
        <end position="868"/>
    </location>
</feature>
<dbReference type="Pfam" id="PF12257">
    <property type="entry name" value="IML1"/>
    <property type="match status" value="1"/>
</dbReference>
<feature type="compositionally biased region" description="Low complexity" evidence="5">
    <location>
        <begin position="1948"/>
        <end position="1960"/>
    </location>
</feature>
<dbReference type="EMBL" id="JAJVCZ030000009">
    <property type="protein sequence ID" value="KAL0256196.1"/>
    <property type="molecule type" value="Genomic_DNA"/>
</dbReference>
<dbReference type="PANTHER" id="PTHR13179">
    <property type="entry name" value="DEP DOMAIN CONTAINING PROTEIN 5"/>
    <property type="match status" value="1"/>
</dbReference>
<dbReference type="SUPFAM" id="SSF46785">
    <property type="entry name" value="Winged helix' DNA-binding domain"/>
    <property type="match status" value="1"/>
</dbReference>
<dbReference type="SMART" id="SM00049">
    <property type="entry name" value="DEP"/>
    <property type="match status" value="1"/>
</dbReference>
<dbReference type="Proteomes" id="UP001430584">
    <property type="component" value="Unassembled WGS sequence"/>
</dbReference>
<feature type="region of interest" description="Disordered" evidence="5">
    <location>
        <begin position="946"/>
        <end position="993"/>
    </location>
</feature>
<sequence>MPKSAASGAPKVQKVCTLWTHDHGVSREDVLFNIDRFSELAISPGSLVKIVALNQNTSVRDFQELARTPSQDGSRRIKLDTRRAPSTSGFSSRKPHGGSFTLTLDENGHRIQGGRDVDPSKTYVFQAKAMGPDLKTKYPTLQVSVSDHIARNFGFRNRMQVMLSPAEHDLYSASHVEISFRDEYLSRADMWRFAIAELSGKTVYKGQKLLFMGTIKATVKNVFVDGQTTHSAYFSTVTKPVFRSESARYVLFLQMSKEMWNFDTEGSGEIMFNKVINGFLPDLFKRWQRLDARHLVTIIMFTRMQYDRGFLPDGTQANGLPFDPDAAAGSATRDFYRVVVSEMASCDWINILYQLKKEFRKFLRDVTVMPYSPPKKSTTGLQDAFEGEPEPEPETIIAGTPRTSDKGNILEAINLAALQYSKDYIDRDLVRTGISVIVISPGSGIFEVDYNMLKLTTDILLGSGIGIDLVCLQPMPLHSVPLFKYRTPRLATESDTKLQRVVEASDDVGAKFDFGADDETPRQTFPNFGPSRQPRHRGSTSLAASPAKLGSYQSHPALDPEPGEWSYAMPHWLDISYWSGSSDEIFGMEQVNKRGNPQARSQRKSKGFSLRCRMYELQMMGVMENEMSNISLPYLQENPLYPWSLLAPTDDGVNRRRDEKDAFLISASSSPVETRAMHRSRMHGSDEHMAMQRSWMDTYDDHIFRTLAHRRKTEENARKDRQEKELEARHVLRSNRFRYPPNESLLSASFNSQAESVVSSGRPPRSPSFMRGKEKADSSTDSLEKDLRGSRISVNKRLSVASRATQDLSTSPVGRDIRHPLLMDRANTATRLPPRSVPADTVPEDGDFPTKADADSRPATPERGRAKDVAGTGSDRSANSSINPRPSKWLSRNISFSAFGFGPSKAAPSTAEVTTSKVAAVGTLSKIAPSTSMARKPSQLSVLSTALKGSDAHDPKRATDPIEIQSTSKKPSISEASQSSLRVGSGTPKGRFEDKVLSTSHATTDIKDPGSLFLLAGSKGLLDQVGPKFNLSSSGDRQEIPRTLSPTNFLAPWMVLVNPCNPRKNNLSLAGQFRRWHHVFPRPLKATSIKWKSLCSPAAVPLTNDFFPSAEQLASEYNENPYRIIQNDEEELYATPKSRENLIRELIAFRLAHGFQIIIGPSVSEFTGKPEPDIANIFAREYMLDAGASIFMSLGSTIHQLVCVSAGEVEVKRFHRKPAAEILSSDRAKPPFTYQPLIRTALDEKYEFQEFPLKNPRDEYNWNFIDSYLAGYEQDFSDTLRFWRARFVLIPVDIPPNPRRHLSMLAEDSDEEIRLEGIRKLTQIWQKWRYVPPEERQYQAAVRMSKDANPLAIEYQTRDPSAVVAAGPDGTILAEGTTDAFSTALFAGNEQYNRSNYDVSKLAADLQGDKGIPMTDRRWHFKLHLSCFLGFDLTTWLLQNFRDINTREQAVELGNEIMGKGLFHHVTRKHPFRDGNFFFQISTEYRAPRSETKSWLAGLGTRRSDKSSVPSTPSTETRPMSIASSGSVPRSRPTTATSDNGDKTPTRMGSPRKQAILSNVMRIDVDNRKRSYRPEVVNLHYDRLHNPDNCYHIRIEWMNVTAKLIEDAINTWATSVEKYGLRLVELPLAEASHMGASHPFRAPYMVRLACQPPKGGPQQQLFDSTSFGPQRHTDRFVYHKAILRKLNFVLDMESAASFPADVDVTYSWGKPDYKHTQFIHKSGVLLAQITEDGDFMLLANRLCNNRGAFGIGLARDGGKLSADCAGAEGQQQLPPQRREPTPIFALQNPTQNVRSPFASPLVRPVPDTLISAALLNANQRIGGGGGDGKGGFKTAEQIKDEMEALCFDERALRLFYAEFAAAEQQLQERNSDRGSVHLKRRNNSGASPSPRISALSSTSSSAMMNMVSSPRMTPVVLDSHIPTLGLPPNITTTPTTTTTAAGSGGAATGASSSATAASAANRDLSPAPPSLGSSTSSPAPMPLDSSTTPASVSSGSVNNNNGGGGGVGHSRTPTRSSENGEISQ</sequence>
<dbReference type="GO" id="GO:0035556">
    <property type="term" value="P:intracellular signal transduction"/>
    <property type="evidence" value="ECO:0007669"/>
    <property type="project" value="InterPro"/>
</dbReference>
<reference evidence="7 10" key="2">
    <citation type="submission" date="2024-02" db="EMBL/GenBank/DDBJ databases">
        <title>De novo assembly and annotation of 12 fungi associated with fruit tree decline syndrome in Ontario, Canada.</title>
        <authorList>
            <person name="Sulman M."/>
            <person name="Ellouze W."/>
            <person name="Ilyukhin E."/>
        </authorList>
    </citation>
    <scope>NUCLEOTIDE SEQUENCE [LARGE SCALE GENOMIC DNA]</scope>
    <source>
        <strain evidence="7 10">FDS-637</strain>
    </source>
</reference>
<dbReference type="InterPro" id="IPR048255">
    <property type="entry name" value="IML1_N"/>
</dbReference>
<dbReference type="InterPro" id="IPR027244">
    <property type="entry name" value="IML1"/>
</dbReference>
<feature type="region of interest" description="Disordered" evidence="5">
    <location>
        <begin position="1496"/>
        <end position="1555"/>
    </location>
</feature>
<dbReference type="CDD" id="cd04449">
    <property type="entry name" value="DEP_DEPDC5-like"/>
    <property type="match status" value="1"/>
</dbReference>
<protein>
    <recommendedName>
        <fullName evidence="3">Vacuolar membrane-associated protein IML1</fullName>
    </recommendedName>
    <alternativeName>
        <fullName evidence="4">Vacuolar membrane-associated protein iml1</fullName>
    </alternativeName>
</protein>
<feature type="compositionally biased region" description="Low complexity" evidence="5">
    <location>
        <begin position="1985"/>
        <end position="2000"/>
    </location>
</feature>
<evidence type="ECO:0000256" key="5">
    <source>
        <dbReference type="SAM" id="MobiDB-lite"/>
    </source>
</evidence>
<feature type="compositionally biased region" description="Low complexity" evidence="5">
    <location>
        <begin position="1931"/>
        <end position="1941"/>
    </location>
</feature>
<feature type="compositionally biased region" description="Polar residues" evidence="5">
    <location>
        <begin position="874"/>
        <end position="887"/>
    </location>
</feature>
<dbReference type="InterPro" id="IPR045838">
    <property type="entry name" value="DEPDC5_CTD"/>
</dbReference>
<dbReference type="STRING" id="420778.A0A1S8BFD8"/>
<dbReference type="EMBL" id="MSZU01000080">
    <property type="protein sequence ID" value="OMP86232.1"/>
    <property type="molecule type" value="Genomic_DNA"/>
</dbReference>
<comment type="caution">
    <text evidence="8">The sequence shown here is derived from an EMBL/GenBank/DDBJ whole genome shotgun (WGS) entry which is preliminary data.</text>
</comment>
<feature type="compositionally biased region" description="Polar residues" evidence="5">
    <location>
        <begin position="802"/>
        <end position="812"/>
    </location>
</feature>
<evidence type="ECO:0000313" key="7">
    <source>
        <dbReference type="EMBL" id="KAL0256196.1"/>
    </source>
</evidence>